<protein>
    <submittedName>
        <fullName evidence="1">Uncharacterized protein</fullName>
    </submittedName>
</protein>
<dbReference type="Proteomes" id="UP001596203">
    <property type="component" value="Unassembled WGS sequence"/>
</dbReference>
<accession>A0ABW1KL14</accession>
<dbReference type="EMBL" id="JBHSPR010000047">
    <property type="protein sequence ID" value="MFC6021583.1"/>
    <property type="molecule type" value="Genomic_DNA"/>
</dbReference>
<gene>
    <name evidence="1" type="ORF">ACFP2T_36120</name>
</gene>
<evidence type="ECO:0000313" key="1">
    <source>
        <dbReference type="EMBL" id="MFC6021583.1"/>
    </source>
</evidence>
<sequence length="58" mass="6091">MVVDTNPDDWLALAGLARDLGRVDAAAALLLAVDSDGYVLTAQPDAYGRPDELPVIPI</sequence>
<dbReference type="RefSeq" id="WP_377429963.1">
    <property type="nucleotide sequence ID" value="NZ_JBHSPR010000047.1"/>
</dbReference>
<keyword evidence="2" id="KW-1185">Reference proteome</keyword>
<proteinExistence type="predicted"/>
<evidence type="ECO:0000313" key="2">
    <source>
        <dbReference type="Proteomes" id="UP001596203"/>
    </source>
</evidence>
<organism evidence="1 2">
    <name type="scientific">Plantactinospora solaniradicis</name>
    <dbReference type="NCBI Taxonomy" id="1723736"/>
    <lineage>
        <taxon>Bacteria</taxon>
        <taxon>Bacillati</taxon>
        <taxon>Actinomycetota</taxon>
        <taxon>Actinomycetes</taxon>
        <taxon>Micromonosporales</taxon>
        <taxon>Micromonosporaceae</taxon>
        <taxon>Plantactinospora</taxon>
    </lineage>
</organism>
<name>A0ABW1KL14_9ACTN</name>
<comment type="caution">
    <text evidence="1">The sequence shown here is derived from an EMBL/GenBank/DDBJ whole genome shotgun (WGS) entry which is preliminary data.</text>
</comment>
<reference evidence="2" key="1">
    <citation type="journal article" date="2019" name="Int. J. Syst. Evol. Microbiol.">
        <title>The Global Catalogue of Microorganisms (GCM) 10K type strain sequencing project: providing services to taxonomists for standard genome sequencing and annotation.</title>
        <authorList>
            <consortium name="The Broad Institute Genomics Platform"/>
            <consortium name="The Broad Institute Genome Sequencing Center for Infectious Disease"/>
            <person name="Wu L."/>
            <person name="Ma J."/>
        </authorList>
    </citation>
    <scope>NUCLEOTIDE SEQUENCE [LARGE SCALE GENOMIC DNA]</scope>
    <source>
        <strain evidence="2">ZS-35-S2</strain>
    </source>
</reference>